<dbReference type="GO" id="GO:0015297">
    <property type="term" value="F:antiporter activity"/>
    <property type="evidence" value="ECO:0007669"/>
    <property type="project" value="InterPro"/>
</dbReference>
<gene>
    <name evidence="7" type="ordered locus">MLP_50470</name>
</gene>
<sequence length="146" mass="15395">MQRITEQAPRPATGDPARAARAAGNAFIMFWAVAVLTSVGGLLALEPLLTVFGTTEELRGMARDYAVIILAGAIFATGFSSLVRAEGRMRFSTLLWVVPVLVQITLDPLLIFGFGMGVRGAALGTVGGQASGSGWPPASWPLPWPR</sequence>
<dbReference type="HOGENOM" id="CLU_1775314_0_0_11"/>
<keyword evidence="4 6" id="KW-1133">Transmembrane helix</keyword>
<dbReference type="InterPro" id="IPR051327">
    <property type="entry name" value="MATE_MepA_subfamily"/>
</dbReference>
<evidence type="ECO:0000256" key="1">
    <source>
        <dbReference type="ARBA" id="ARBA00004651"/>
    </source>
</evidence>
<keyword evidence="3 6" id="KW-0812">Transmembrane</keyword>
<dbReference type="eggNOG" id="COG0534">
    <property type="taxonomic scope" value="Bacteria"/>
</dbReference>
<comment type="subcellular location">
    <subcellularLocation>
        <location evidence="1">Cell membrane</location>
        <topology evidence="1">Multi-pass membrane protein</topology>
    </subcellularLocation>
</comment>
<evidence type="ECO:0000256" key="6">
    <source>
        <dbReference type="SAM" id="Phobius"/>
    </source>
</evidence>
<dbReference type="EMBL" id="AP012204">
    <property type="protein sequence ID" value="BAK38061.1"/>
    <property type="molecule type" value="Genomic_DNA"/>
</dbReference>
<accession>F5XH53</accession>
<feature type="transmembrane region" description="Helical" evidence="6">
    <location>
        <begin position="65"/>
        <end position="83"/>
    </location>
</feature>
<evidence type="ECO:0000313" key="8">
    <source>
        <dbReference type="Proteomes" id="UP000007947"/>
    </source>
</evidence>
<dbReference type="KEGG" id="mph:MLP_50470"/>
<dbReference type="PANTHER" id="PTHR43823:SF3">
    <property type="entry name" value="MULTIDRUG EXPORT PROTEIN MEPA"/>
    <property type="match status" value="1"/>
</dbReference>
<dbReference type="InterPro" id="IPR002528">
    <property type="entry name" value="MATE_fam"/>
</dbReference>
<dbReference type="GO" id="GO:0005886">
    <property type="term" value="C:plasma membrane"/>
    <property type="evidence" value="ECO:0007669"/>
    <property type="project" value="UniProtKB-SubCell"/>
</dbReference>
<evidence type="ECO:0000256" key="4">
    <source>
        <dbReference type="ARBA" id="ARBA00022989"/>
    </source>
</evidence>
<keyword evidence="8" id="KW-1185">Reference proteome</keyword>
<evidence type="ECO:0000313" key="7">
    <source>
        <dbReference type="EMBL" id="BAK38061.1"/>
    </source>
</evidence>
<dbReference type="Pfam" id="PF01554">
    <property type="entry name" value="MatE"/>
    <property type="match status" value="1"/>
</dbReference>
<protein>
    <submittedName>
        <fullName evidence="7">Uncharacterized protein</fullName>
    </submittedName>
</protein>
<evidence type="ECO:0000256" key="2">
    <source>
        <dbReference type="ARBA" id="ARBA00022475"/>
    </source>
</evidence>
<keyword evidence="2" id="KW-1003">Cell membrane</keyword>
<organism evidence="7 8">
    <name type="scientific">Microlunatus phosphovorus (strain ATCC 700054 / DSM 10555 / JCM 9379 / NBRC 101784 / NCIMB 13414 / VKM Ac-1990 / NM-1)</name>
    <dbReference type="NCBI Taxonomy" id="1032480"/>
    <lineage>
        <taxon>Bacteria</taxon>
        <taxon>Bacillati</taxon>
        <taxon>Actinomycetota</taxon>
        <taxon>Actinomycetes</taxon>
        <taxon>Propionibacteriales</taxon>
        <taxon>Propionibacteriaceae</taxon>
        <taxon>Microlunatus</taxon>
    </lineage>
</organism>
<dbReference type="STRING" id="1032480.MLP_50470"/>
<evidence type="ECO:0000256" key="5">
    <source>
        <dbReference type="ARBA" id="ARBA00023136"/>
    </source>
</evidence>
<dbReference type="AlphaFoldDB" id="F5XH53"/>
<dbReference type="Proteomes" id="UP000007947">
    <property type="component" value="Chromosome"/>
</dbReference>
<feature type="transmembrane region" description="Helical" evidence="6">
    <location>
        <begin position="95"/>
        <end position="116"/>
    </location>
</feature>
<keyword evidence="5 6" id="KW-0472">Membrane</keyword>
<feature type="transmembrane region" description="Helical" evidence="6">
    <location>
        <begin position="26"/>
        <end position="45"/>
    </location>
</feature>
<dbReference type="RefSeq" id="WP_013865875.1">
    <property type="nucleotide sequence ID" value="NC_015635.1"/>
</dbReference>
<name>F5XH53_MICPN</name>
<reference evidence="7 8" key="1">
    <citation type="submission" date="2011-05" db="EMBL/GenBank/DDBJ databases">
        <title>Whole genome sequence of Microlunatus phosphovorus NM-1.</title>
        <authorList>
            <person name="Hosoyama A."/>
            <person name="Sasaki K."/>
            <person name="Harada T."/>
            <person name="Igarashi R."/>
            <person name="Kawakoshi A."/>
            <person name="Sasagawa M."/>
            <person name="Fukada J."/>
            <person name="Nakamura S."/>
            <person name="Katano Y."/>
            <person name="Hanada S."/>
            <person name="Kamagata Y."/>
            <person name="Nakamura N."/>
            <person name="Yamazaki S."/>
            <person name="Fujita N."/>
        </authorList>
    </citation>
    <scope>NUCLEOTIDE SEQUENCE [LARGE SCALE GENOMIC DNA]</scope>
    <source>
        <strain evidence="8">ATCC 700054 / DSM 10555 / JCM 9379 / NBRC 101784 / NCIMB 13414 / VKM Ac-1990 / NM-1</strain>
    </source>
</reference>
<proteinExistence type="predicted"/>
<dbReference type="PANTHER" id="PTHR43823">
    <property type="entry name" value="SPORULATION PROTEIN YKVU"/>
    <property type="match status" value="1"/>
</dbReference>
<evidence type="ECO:0000256" key="3">
    <source>
        <dbReference type="ARBA" id="ARBA00022692"/>
    </source>
</evidence>
<dbReference type="GO" id="GO:0042910">
    <property type="term" value="F:xenobiotic transmembrane transporter activity"/>
    <property type="evidence" value="ECO:0007669"/>
    <property type="project" value="InterPro"/>
</dbReference>